<dbReference type="RefSeq" id="WP_188524346.1">
    <property type="nucleotide sequence ID" value="NZ_BMDG01000009.1"/>
</dbReference>
<sequence>MPTMRSVPLGREPGEREIASFADLTDRPLLIVGNGPSSAMPPYHRIPADVVVFRMNWFFLESNYHFGDRVDGWFSAVPHERLEKLLQDEIRSGRYDVRRILSPMRHAAHRDGDRYGLEPLTDVDELDSWSVPARDPRLARHFMSRPGLPTTGMQALAFGLGVGFREVYLAGIDLYESKDARYGYTMPQIAELGLQAKDVTPGYEAAHGLDTDLAFLRSCLAAHPDAQVRSVSQSEMLHLYVPPAEDLTDRPHLAPGEGSAVGATKDTVELELPAAGGVAALTVPQVKGPLWKELDGRRCAYVTVVSGSYHHGARALANSLRRVTDVPLVALCTPDADKAALAASGILTLDVPPIANPVLRSIAAGGRRQKVQERFAATYTKLHVFRLDFLDRAVYVDSDAVVKHNIDDLFAGDDFAAVPDAGLDRPDPGVFNSGVFAFTPSYPTFERMMSRLAHTPSYDGGDQGFLNVFFDSWRALPPEDNMTKRIFSHHPELFGDEDVRVLHYVGKKPWEPGDDDRYDLLDRQWLDHLSDTEKNELIRDLRRRTDLATTPPASPGDVVRTAKEHLAAGRPEPAAQLLQETARRRRLSAAEQRQLAIALMTLGRRRDALRTLERAKGPAATVAVGAGIASQYYRGRRK</sequence>
<dbReference type="EMBL" id="BMDG01000009">
    <property type="protein sequence ID" value="GGI09852.1"/>
    <property type="molecule type" value="Genomic_DNA"/>
</dbReference>
<evidence type="ECO:0000313" key="1">
    <source>
        <dbReference type="EMBL" id="GGI09852.1"/>
    </source>
</evidence>
<organism evidence="1 2">
    <name type="scientific">Isoptericola cucumis</name>
    <dbReference type="NCBI Taxonomy" id="1776856"/>
    <lineage>
        <taxon>Bacteria</taxon>
        <taxon>Bacillati</taxon>
        <taxon>Actinomycetota</taxon>
        <taxon>Actinomycetes</taxon>
        <taxon>Micrococcales</taxon>
        <taxon>Promicromonosporaceae</taxon>
        <taxon>Isoptericola</taxon>
    </lineage>
</organism>
<reference evidence="2" key="1">
    <citation type="journal article" date="2019" name="Int. J. Syst. Evol. Microbiol.">
        <title>The Global Catalogue of Microorganisms (GCM) 10K type strain sequencing project: providing services to taxonomists for standard genome sequencing and annotation.</title>
        <authorList>
            <consortium name="The Broad Institute Genomics Platform"/>
            <consortium name="The Broad Institute Genome Sequencing Center for Infectious Disease"/>
            <person name="Wu L."/>
            <person name="Ma J."/>
        </authorList>
    </citation>
    <scope>NUCLEOTIDE SEQUENCE [LARGE SCALE GENOMIC DNA]</scope>
    <source>
        <strain evidence="2">CCM 8653</strain>
    </source>
</reference>
<dbReference type="InterPro" id="IPR011990">
    <property type="entry name" value="TPR-like_helical_dom_sf"/>
</dbReference>
<dbReference type="CDD" id="cd02537">
    <property type="entry name" value="GT8_Glycogenin"/>
    <property type="match status" value="1"/>
</dbReference>
<name>A0ABQ2B7X9_9MICO</name>
<evidence type="ECO:0000313" key="2">
    <source>
        <dbReference type="Proteomes" id="UP000632535"/>
    </source>
</evidence>
<proteinExistence type="predicted"/>
<dbReference type="Pfam" id="PF01501">
    <property type="entry name" value="Glyco_transf_8"/>
    <property type="match status" value="1"/>
</dbReference>
<gene>
    <name evidence="1" type="ORF">GCM10007368_28270</name>
</gene>
<dbReference type="SUPFAM" id="SSF53448">
    <property type="entry name" value="Nucleotide-diphospho-sugar transferases"/>
    <property type="match status" value="1"/>
</dbReference>
<dbReference type="SUPFAM" id="SSF102414">
    <property type="entry name" value="Alpha-2,3/8-sialyltransferase CstII"/>
    <property type="match status" value="1"/>
</dbReference>
<protein>
    <submittedName>
        <fullName evidence="1">Uncharacterized protein</fullName>
    </submittedName>
</protein>
<dbReference type="PANTHER" id="PTHR11183">
    <property type="entry name" value="GLYCOGENIN SUBFAMILY MEMBER"/>
    <property type="match status" value="1"/>
</dbReference>
<dbReference type="Proteomes" id="UP000632535">
    <property type="component" value="Unassembled WGS sequence"/>
</dbReference>
<dbReference type="InterPro" id="IPR002495">
    <property type="entry name" value="Glyco_trans_8"/>
</dbReference>
<dbReference type="InterPro" id="IPR036715">
    <property type="entry name" value="A-2_3-sialylTrfase_sf"/>
</dbReference>
<dbReference type="InterPro" id="IPR029044">
    <property type="entry name" value="Nucleotide-diphossugar_trans"/>
</dbReference>
<dbReference type="Gene3D" id="3.90.1480.10">
    <property type="entry name" value="Alpha-2,3-sialyltransferase"/>
    <property type="match status" value="1"/>
</dbReference>
<accession>A0ABQ2B7X9</accession>
<dbReference type="SUPFAM" id="SSF48452">
    <property type="entry name" value="TPR-like"/>
    <property type="match status" value="1"/>
</dbReference>
<keyword evidence="2" id="KW-1185">Reference proteome</keyword>
<dbReference type="Gene3D" id="3.90.550.10">
    <property type="entry name" value="Spore Coat Polysaccharide Biosynthesis Protein SpsA, Chain A"/>
    <property type="match status" value="1"/>
</dbReference>
<dbReference type="InterPro" id="IPR050587">
    <property type="entry name" value="GNT1/Glycosyltrans_8"/>
</dbReference>
<comment type="caution">
    <text evidence="1">The sequence shown here is derived from an EMBL/GenBank/DDBJ whole genome shotgun (WGS) entry which is preliminary data.</text>
</comment>